<proteinExistence type="predicted"/>
<dbReference type="Proteomes" id="UP000825935">
    <property type="component" value="Chromosome 14"/>
</dbReference>
<evidence type="ECO:0000313" key="2">
    <source>
        <dbReference type="Proteomes" id="UP000825935"/>
    </source>
</evidence>
<name>A0A8T2TD53_CERRI</name>
<protein>
    <submittedName>
        <fullName evidence="1">Uncharacterized protein</fullName>
    </submittedName>
</protein>
<dbReference type="AlphaFoldDB" id="A0A8T2TD53"/>
<sequence>MSKEGGPSNFELIRFIGLHDTEVAIACRRNLLHITLRHIYHARQQVPCSVDIDGGSGYCKYGWSNFNKPMVYDQLAAKPALKPLVLSTPICHYEDTEVAPMKQVGLYGCCRSYSKKLQDLNSKL</sequence>
<comment type="caution">
    <text evidence="1">The sequence shown here is derived from an EMBL/GenBank/DDBJ whole genome shotgun (WGS) entry which is preliminary data.</text>
</comment>
<keyword evidence="2" id="KW-1185">Reference proteome</keyword>
<dbReference type="OrthoDB" id="7340501at2759"/>
<gene>
    <name evidence="1" type="ORF">KP509_14G025500</name>
</gene>
<reference evidence="1" key="1">
    <citation type="submission" date="2021-08" db="EMBL/GenBank/DDBJ databases">
        <title>WGS assembly of Ceratopteris richardii.</title>
        <authorList>
            <person name="Marchant D.B."/>
            <person name="Chen G."/>
            <person name="Jenkins J."/>
            <person name="Shu S."/>
            <person name="Leebens-Mack J."/>
            <person name="Grimwood J."/>
            <person name="Schmutz J."/>
            <person name="Soltis P."/>
            <person name="Soltis D."/>
            <person name="Chen Z.-H."/>
        </authorList>
    </citation>
    <scope>NUCLEOTIDE SEQUENCE</scope>
    <source>
        <strain evidence="1">Whitten #5841</strain>
        <tissue evidence="1">Leaf</tissue>
    </source>
</reference>
<dbReference type="EMBL" id="CM035419">
    <property type="protein sequence ID" value="KAH7415058.1"/>
    <property type="molecule type" value="Genomic_DNA"/>
</dbReference>
<organism evidence="1 2">
    <name type="scientific">Ceratopteris richardii</name>
    <name type="common">Triangle waterfern</name>
    <dbReference type="NCBI Taxonomy" id="49495"/>
    <lineage>
        <taxon>Eukaryota</taxon>
        <taxon>Viridiplantae</taxon>
        <taxon>Streptophyta</taxon>
        <taxon>Embryophyta</taxon>
        <taxon>Tracheophyta</taxon>
        <taxon>Polypodiopsida</taxon>
        <taxon>Polypodiidae</taxon>
        <taxon>Polypodiales</taxon>
        <taxon>Pteridineae</taxon>
        <taxon>Pteridaceae</taxon>
        <taxon>Parkerioideae</taxon>
        <taxon>Ceratopteris</taxon>
    </lineage>
</organism>
<accession>A0A8T2TD53</accession>
<evidence type="ECO:0000313" key="1">
    <source>
        <dbReference type="EMBL" id="KAH7415058.1"/>
    </source>
</evidence>